<organism evidence="2">
    <name type="scientific">marine sediment metagenome</name>
    <dbReference type="NCBI Taxonomy" id="412755"/>
    <lineage>
        <taxon>unclassified sequences</taxon>
        <taxon>metagenomes</taxon>
        <taxon>ecological metagenomes</taxon>
    </lineage>
</organism>
<dbReference type="AlphaFoldDB" id="X0V085"/>
<feature type="transmembrane region" description="Helical" evidence="1">
    <location>
        <begin position="12"/>
        <end position="30"/>
    </location>
</feature>
<keyword evidence="1" id="KW-1133">Transmembrane helix</keyword>
<comment type="caution">
    <text evidence="2">The sequence shown here is derived from an EMBL/GenBank/DDBJ whole genome shotgun (WGS) entry which is preliminary data.</text>
</comment>
<accession>X0V085</accession>
<gene>
    <name evidence="2" type="ORF">S01H1_24394</name>
</gene>
<sequence length="31" mass="3178">MCKVCVPNAARQARTLVVIVVVVGVVVVGVV</sequence>
<proteinExistence type="predicted"/>
<evidence type="ECO:0000313" key="2">
    <source>
        <dbReference type="EMBL" id="GAF94065.1"/>
    </source>
</evidence>
<feature type="non-terminal residue" evidence="2">
    <location>
        <position position="31"/>
    </location>
</feature>
<evidence type="ECO:0000256" key="1">
    <source>
        <dbReference type="SAM" id="Phobius"/>
    </source>
</evidence>
<name>X0V085_9ZZZZ</name>
<keyword evidence="1" id="KW-0812">Transmembrane</keyword>
<reference evidence="2" key="1">
    <citation type="journal article" date="2014" name="Front. Microbiol.">
        <title>High frequency of phylogenetically diverse reductive dehalogenase-homologous genes in deep subseafloor sedimentary metagenomes.</title>
        <authorList>
            <person name="Kawai M."/>
            <person name="Futagami T."/>
            <person name="Toyoda A."/>
            <person name="Takaki Y."/>
            <person name="Nishi S."/>
            <person name="Hori S."/>
            <person name="Arai W."/>
            <person name="Tsubouchi T."/>
            <person name="Morono Y."/>
            <person name="Uchiyama I."/>
            <person name="Ito T."/>
            <person name="Fujiyama A."/>
            <person name="Inagaki F."/>
            <person name="Takami H."/>
        </authorList>
    </citation>
    <scope>NUCLEOTIDE SEQUENCE</scope>
    <source>
        <strain evidence="2">Expedition CK06-06</strain>
    </source>
</reference>
<keyword evidence="1" id="KW-0472">Membrane</keyword>
<dbReference type="EMBL" id="BARS01014504">
    <property type="protein sequence ID" value="GAF94065.1"/>
    <property type="molecule type" value="Genomic_DNA"/>
</dbReference>
<protein>
    <submittedName>
        <fullName evidence="2">Uncharacterized protein</fullName>
    </submittedName>
</protein>